<dbReference type="RefSeq" id="WP_263999783.1">
    <property type="nucleotide sequence ID" value="NZ_JACKVK010000022.1"/>
</dbReference>
<dbReference type="PANTHER" id="PTHR43037">
    <property type="entry name" value="UNNAMED PRODUCT-RELATED"/>
    <property type="match status" value="1"/>
</dbReference>
<evidence type="ECO:0000256" key="2">
    <source>
        <dbReference type="ARBA" id="ARBA00022801"/>
    </source>
</evidence>
<keyword evidence="2" id="KW-0378">Hydrolase</keyword>
<dbReference type="Gene3D" id="3.40.50.1820">
    <property type="entry name" value="alpha/beta hydrolase"/>
    <property type="match status" value="1"/>
</dbReference>
<reference evidence="3" key="2">
    <citation type="journal article" date="2022" name="BMC Genomics">
        <title>Comparative genome analysis of mycobacteria focusing on tRNA and non-coding RNA.</title>
        <authorList>
            <person name="Behra P.R.K."/>
            <person name="Pettersson B.M.F."/>
            <person name="Ramesh M."/>
            <person name="Das S."/>
            <person name="Dasgupta S."/>
            <person name="Kirsebom L.A."/>
        </authorList>
    </citation>
    <scope>NUCLEOTIDE SEQUENCE</scope>
    <source>
        <strain evidence="3">DSM 44838</strain>
    </source>
</reference>
<dbReference type="Proteomes" id="UP001141629">
    <property type="component" value="Unassembled WGS sequence"/>
</dbReference>
<dbReference type="InterPro" id="IPR010126">
    <property type="entry name" value="Esterase_phb"/>
</dbReference>
<dbReference type="InterPro" id="IPR050955">
    <property type="entry name" value="Plant_Biomass_Hydrol_Est"/>
</dbReference>
<keyword evidence="1" id="KW-0732">Signal</keyword>
<accession>A0A9X2Z8U7</accession>
<sequence>MHASTRSLLVRLTALVTVLGCAFVGLAVTAAAFPGGDVRGELSFGGLQRTYLVHAPAGVAQPAGLVINLHGAGMDGAGQAASTNYGAAADALGFVVAYPDGIDQSWADGRGASTPDRRGVDDVGFLIALTDRLVRDYGIPPGRVFATGMSAGGFMANRLACDRADVIAAVAPVSGTLGSGVACNPSRPVSVLAFHGTADPVVPFNGGGMVGRGGPSDILSAPALSARWRGIDRCSADPVEDLLPNSGDGTSVRRFSAVGCADGTDVVLLQIDGGGHTWPTGNFTLPGAGLTTTATNASLASAQFFAAHGR</sequence>
<evidence type="ECO:0000313" key="4">
    <source>
        <dbReference type="Proteomes" id="UP001141629"/>
    </source>
</evidence>
<keyword evidence="4" id="KW-1185">Reference proteome</keyword>
<dbReference type="SUPFAM" id="SSF53474">
    <property type="entry name" value="alpha/beta-Hydrolases"/>
    <property type="match status" value="1"/>
</dbReference>
<evidence type="ECO:0000256" key="1">
    <source>
        <dbReference type="ARBA" id="ARBA00022729"/>
    </source>
</evidence>
<proteinExistence type="predicted"/>
<dbReference type="Pfam" id="PF10503">
    <property type="entry name" value="Esterase_PHB"/>
    <property type="match status" value="1"/>
</dbReference>
<comment type="caution">
    <text evidence="3">The sequence shown here is derived from an EMBL/GenBank/DDBJ whole genome shotgun (WGS) entry which is preliminary data.</text>
</comment>
<protein>
    <submittedName>
        <fullName evidence="3">Esterase</fullName>
    </submittedName>
</protein>
<dbReference type="PANTHER" id="PTHR43037:SF1">
    <property type="entry name" value="BLL1128 PROTEIN"/>
    <property type="match status" value="1"/>
</dbReference>
<name>A0A9X2Z8U7_9MYCO</name>
<dbReference type="GO" id="GO:0016787">
    <property type="term" value="F:hydrolase activity"/>
    <property type="evidence" value="ECO:0007669"/>
    <property type="project" value="UniProtKB-KW"/>
</dbReference>
<dbReference type="EMBL" id="JACKVK010000022">
    <property type="protein sequence ID" value="MCV7424694.1"/>
    <property type="molecule type" value="Genomic_DNA"/>
</dbReference>
<dbReference type="GO" id="GO:0005576">
    <property type="term" value="C:extracellular region"/>
    <property type="evidence" value="ECO:0007669"/>
    <property type="project" value="InterPro"/>
</dbReference>
<dbReference type="AlphaFoldDB" id="A0A9X2Z8U7"/>
<reference evidence="3" key="1">
    <citation type="submission" date="2020-07" db="EMBL/GenBank/DDBJ databases">
        <authorList>
            <person name="Pettersson B.M.F."/>
            <person name="Behra P.R.K."/>
            <person name="Ramesh M."/>
            <person name="Das S."/>
            <person name="Dasgupta S."/>
            <person name="Kirsebom L.A."/>
        </authorList>
    </citation>
    <scope>NUCLEOTIDE SEQUENCE</scope>
    <source>
        <strain evidence="3">DSM 44838</strain>
    </source>
</reference>
<gene>
    <name evidence="3" type="ORF">H7K45_29555</name>
</gene>
<dbReference type="InterPro" id="IPR029058">
    <property type="entry name" value="AB_hydrolase_fold"/>
</dbReference>
<organism evidence="3 4">
    <name type="scientific">Mycobacterium yunnanensis</name>
    <dbReference type="NCBI Taxonomy" id="368477"/>
    <lineage>
        <taxon>Bacteria</taxon>
        <taxon>Bacillati</taxon>
        <taxon>Actinomycetota</taxon>
        <taxon>Actinomycetes</taxon>
        <taxon>Mycobacteriales</taxon>
        <taxon>Mycobacteriaceae</taxon>
        <taxon>Mycobacterium</taxon>
    </lineage>
</organism>
<evidence type="ECO:0000313" key="3">
    <source>
        <dbReference type="EMBL" id="MCV7424694.1"/>
    </source>
</evidence>